<dbReference type="EMBL" id="JBEYXV010000025">
    <property type="protein sequence ID" value="MEU6826252.1"/>
    <property type="molecule type" value="Genomic_DNA"/>
</dbReference>
<dbReference type="Proteomes" id="UP001551176">
    <property type="component" value="Unassembled WGS sequence"/>
</dbReference>
<feature type="region of interest" description="Disordered" evidence="1">
    <location>
        <begin position="1"/>
        <end position="25"/>
    </location>
</feature>
<evidence type="ECO:0008006" key="4">
    <source>
        <dbReference type="Google" id="ProtNLM"/>
    </source>
</evidence>
<evidence type="ECO:0000256" key="1">
    <source>
        <dbReference type="SAM" id="MobiDB-lite"/>
    </source>
</evidence>
<protein>
    <recommendedName>
        <fullName evidence="4">WXG100 family type VII secretion target</fullName>
    </recommendedName>
</protein>
<sequence>MAGARTTDWQPLTDRDPVPGDPDRLEQLGRKLRRTANELERQVRHLKAASEVDSWDSDAGKEFREKAKKCRGRLEAAHKRYKTVADAVGDRIVDHGSDYESNASAQPGNYATELLRAQRMAEAARQQAKDAETEQSAAKKGLDGLSGKSGKDGKGGDDGGGGKSGGKSPKEKLEDREEAAGKSLEAARNKLQKAQSIRDEAARKARNAIDDAISDDSLKDGFWDDFADVVDVVADWTENISKWAGIAALAVGWIPVIGQGLAGFLGAVSMVATIVNIACTAIQVGMGDESWTALASAAVGLLLMGAGKAMSKVSGRYAKGVLDRMKAAKSGKLTGRQFKRTRQKFNRDAGVVKGLEKGDIGKSIREPVTELFKGSTWKDAFKGGFRDSKAMLKERGDGNVFKGLGKSMTLADSSAAASLNEAKVLSKSLGDVGFDVNKMSRRATQLSAAGSVVTVGGLFFDEVS</sequence>
<proteinExistence type="predicted"/>
<reference evidence="2 3" key="1">
    <citation type="submission" date="2024-06" db="EMBL/GenBank/DDBJ databases">
        <title>The Natural Products Discovery Center: Release of the First 8490 Sequenced Strains for Exploring Actinobacteria Biosynthetic Diversity.</title>
        <authorList>
            <person name="Kalkreuter E."/>
            <person name="Kautsar S.A."/>
            <person name="Yang D."/>
            <person name="Bader C.D."/>
            <person name="Teijaro C.N."/>
            <person name="Fluegel L."/>
            <person name="Davis C.M."/>
            <person name="Simpson J.R."/>
            <person name="Lauterbach L."/>
            <person name="Steele A.D."/>
            <person name="Gui C."/>
            <person name="Meng S."/>
            <person name="Li G."/>
            <person name="Viehrig K."/>
            <person name="Ye F."/>
            <person name="Su P."/>
            <person name="Kiefer A.F."/>
            <person name="Nichols A."/>
            <person name="Cepeda A.J."/>
            <person name="Yan W."/>
            <person name="Fan B."/>
            <person name="Jiang Y."/>
            <person name="Adhikari A."/>
            <person name="Zheng C.-J."/>
            <person name="Schuster L."/>
            <person name="Cowan T.M."/>
            <person name="Smanski M.J."/>
            <person name="Chevrette M.G."/>
            <person name="De Carvalho L.P.S."/>
            <person name="Shen B."/>
        </authorList>
    </citation>
    <scope>NUCLEOTIDE SEQUENCE [LARGE SCALE GENOMIC DNA]</scope>
    <source>
        <strain evidence="2 3">NPDC046838</strain>
    </source>
</reference>
<comment type="caution">
    <text evidence="2">The sequence shown here is derived from an EMBL/GenBank/DDBJ whole genome shotgun (WGS) entry which is preliminary data.</text>
</comment>
<feature type="compositionally biased region" description="Basic and acidic residues" evidence="1">
    <location>
        <begin position="168"/>
        <end position="188"/>
    </location>
</feature>
<feature type="compositionally biased region" description="Basic and acidic residues" evidence="1">
    <location>
        <begin position="13"/>
        <end position="25"/>
    </location>
</feature>
<accession>A0ABV3C0C4</accession>
<keyword evidence="3" id="KW-1185">Reference proteome</keyword>
<dbReference type="RefSeq" id="WP_359357307.1">
    <property type="nucleotide sequence ID" value="NZ_JBEYXV010000025.1"/>
</dbReference>
<name>A0ABV3C0C4_9ACTN</name>
<evidence type="ECO:0000313" key="3">
    <source>
        <dbReference type="Proteomes" id="UP001551176"/>
    </source>
</evidence>
<evidence type="ECO:0000313" key="2">
    <source>
        <dbReference type="EMBL" id="MEU6826252.1"/>
    </source>
</evidence>
<organism evidence="2 3">
    <name type="scientific">Streptomyces atriruber</name>
    <dbReference type="NCBI Taxonomy" id="545121"/>
    <lineage>
        <taxon>Bacteria</taxon>
        <taxon>Bacillati</taxon>
        <taxon>Actinomycetota</taxon>
        <taxon>Actinomycetes</taxon>
        <taxon>Kitasatosporales</taxon>
        <taxon>Streptomycetaceae</taxon>
        <taxon>Streptomyces</taxon>
    </lineage>
</organism>
<feature type="region of interest" description="Disordered" evidence="1">
    <location>
        <begin position="121"/>
        <end position="191"/>
    </location>
</feature>
<gene>
    <name evidence="2" type="ORF">ABZ921_37040</name>
</gene>